<proteinExistence type="predicted"/>
<keyword evidence="3" id="KW-1185">Reference proteome</keyword>
<accession>A0A328PAB8</accession>
<organism evidence="2 3">
    <name type="scientific">Dyella jiangningensis</name>
    <dbReference type="NCBI Taxonomy" id="1379159"/>
    <lineage>
        <taxon>Bacteria</taxon>
        <taxon>Pseudomonadati</taxon>
        <taxon>Pseudomonadota</taxon>
        <taxon>Gammaproteobacteria</taxon>
        <taxon>Lysobacterales</taxon>
        <taxon>Rhodanobacteraceae</taxon>
        <taxon>Dyella</taxon>
    </lineage>
</organism>
<feature type="transmembrane region" description="Helical" evidence="1">
    <location>
        <begin position="44"/>
        <end position="74"/>
    </location>
</feature>
<evidence type="ECO:0008006" key="4">
    <source>
        <dbReference type="Google" id="ProtNLM"/>
    </source>
</evidence>
<keyword evidence="1" id="KW-0472">Membrane</keyword>
<dbReference type="Proteomes" id="UP000248926">
    <property type="component" value="Unassembled WGS sequence"/>
</dbReference>
<keyword evidence="1" id="KW-0812">Transmembrane</keyword>
<keyword evidence="1" id="KW-1133">Transmembrane helix</keyword>
<dbReference type="RefSeq" id="WP_111982783.1">
    <property type="nucleotide sequence ID" value="NZ_NFZS01000001.1"/>
</dbReference>
<evidence type="ECO:0000256" key="1">
    <source>
        <dbReference type="SAM" id="Phobius"/>
    </source>
</evidence>
<feature type="transmembrane region" description="Helical" evidence="1">
    <location>
        <begin position="80"/>
        <end position="103"/>
    </location>
</feature>
<dbReference type="AlphaFoldDB" id="A0A328PAB8"/>
<evidence type="ECO:0000313" key="3">
    <source>
        <dbReference type="Proteomes" id="UP000248926"/>
    </source>
</evidence>
<name>A0A328PAB8_9GAMM</name>
<sequence>MQRIFSMFPVGLPGVGLVCLRLTAALSLCLATQGMRAEFPAMAWLQEILCLLMIIGFATPVLATLCALMGIYALISTGGAAWNCAGISIPVALALALLGPGGYSVDARLFGRRSVVINDPNEPPERKH</sequence>
<dbReference type="OrthoDB" id="5520867at2"/>
<comment type="caution">
    <text evidence="2">The sequence shown here is derived from an EMBL/GenBank/DDBJ whole genome shotgun (WGS) entry which is preliminary data.</text>
</comment>
<dbReference type="EMBL" id="NFZS01000001">
    <property type="protein sequence ID" value="RAO78183.1"/>
    <property type="molecule type" value="Genomic_DNA"/>
</dbReference>
<protein>
    <recommendedName>
        <fullName evidence="4">DoxX family protein</fullName>
    </recommendedName>
</protein>
<reference evidence="2 3" key="1">
    <citation type="journal article" date="2018" name="Genet. Mol. Biol.">
        <title>The genome sequence of Dyella jiangningensis FCAV SCS01 from a lignocellulose-decomposing microbial consortium metagenome reveals potential for biotechnological applications.</title>
        <authorList>
            <person name="Desiderato J.G."/>
            <person name="Alvarenga D.O."/>
            <person name="Constancio M.T.L."/>
            <person name="Alves L.M.C."/>
            <person name="Varani A.M."/>
        </authorList>
    </citation>
    <scope>NUCLEOTIDE SEQUENCE [LARGE SCALE GENOMIC DNA]</scope>
    <source>
        <strain evidence="2 3">FCAV SCS01</strain>
    </source>
</reference>
<feature type="transmembrane region" description="Helical" evidence="1">
    <location>
        <begin position="12"/>
        <end position="32"/>
    </location>
</feature>
<evidence type="ECO:0000313" key="2">
    <source>
        <dbReference type="EMBL" id="RAO78183.1"/>
    </source>
</evidence>
<gene>
    <name evidence="2" type="ORF">CA260_10280</name>
</gene>